<dbReference type="PANTHER" id="PTHR30336:SF6">
    <property type="entry name" value="INTEGRAL MEMBRANE PROTEIN"/>
    <property type="match status" value="1"/>
</dbReference>
<keyword evidence="1" id="KW-0472">Membrane</keyword>
<evidence type="ECO:0000256" key="1">
    <source>
        <dbReference type="SAM" id="Phobius"/>
    </source>
</evidence>
<proteinExistence type="predicted"/>
<dbReference type="Proteomes" id="UP000490800">
    <property type="component" value="Unassembled WGS sequence"/>
</dbReference>
<dbReference type="Pfam" id="PF02698">
    <property type="entry name" value="DUF218"/>
    <property type="match status" value="1"/>
</dbReference>
<organism evidence="3 4">
    <name type="scientific">Paenibacillus lutrae</name>
    <dbReference type="NCBI Taxonomy" id="2078573"/>
    <lineage>
        <taxon>Bacteria</taxon>
        <taxon>Bacillati</taxon>
        <taxon>Bacillota</taxon>
        <taxon>Bacilli</taxon>
        <taxon>Bacillales</taxon>
        <taxon>Paenibacillaceae</taxon>
        <taxon>Paenibacillus</taxon>
    </lineage>
</organism>
<dbReference type="GO" id="GO:0005886">
    <property type="term" value="C:plasma membrane"/>
    <property type="evidence" value="ECO:0007669"/>
    <property type="project" value="TreeGrafter"/>
</dbReference>
<sequence length="243" mass="27655">MLYIRRIRWRKISYYLTLITVVLFISVMIINYSVQQVGSRYIMQGQQAPEAEAIIVLGARVHPDGRLSGMLLDRMITAAELYERGKAPKILVSGDHGTVGYNEVRAMKNFLEERGIPGERIFMDHAGFNTYDSMYRAKAIFQVNKAIVVTQEYHLMRAVYNARGLGIEAYGVASDRQEYAGMPKFKLREIAARNKDYALVELFKPEPAYLGEIIPISGDGRLTDDEWLQEHETGRISAFSHTP</sequence>
<dbReference type="RefSeq" id="WP_157335845.1">
    <property type="nucleotide sequence ID" value="NZ_RHLK01000006.1"/>
</dbReference>
<accession>A0A7X3FJ71</accession>
<evidence type="ECO:0000259" key="2">
    <source>
        <dbReference type="Pfam" id="PF02698"/>
    </source>
</evidence>
<keyword evidence="4" id="KW-1185">Reference proteome</keyword>
<keyword evidence="1" id="KW-1133">Transmembrane helix</keyword>
<dbReference type="InterPro" id="IPR003848">
    <property type="entry name" value="DUF218"/>
</dbReference>
<dbReference type="InterPro" id="IPR014729">
    <property type="entry name" value="Rossmann-like_a/b/a_fold"/>
</dbReference>
<comment type="caution">
    <text evidence="3">The sequence shown here is derived from an EMBL/GenBank/DDBJ whole genome shotgun (WGS) entry which is preliminary data.</text>
</comment>
<evidence type="ECO:0000313" key="4">
    <source>
        <dbReference type="Proteomes" id="UP000490800"/>
    </source>
</evidence>
<reference evidence="3 4" key="1">
    <citation type="journal article" date="2019" name="Microorganisms">
        <title>Paenibacillus lutrae sp. nov., A Chitinolytic Species Isolated from A River Otter in Castril Natural Park, Granada, Spain.</title>
        <authorList>
            <person name="Rodriguez M."/>
            <person name="Reina J.C."/>
            <person name="Bejar V."/>
            <person name="Llamas I."/>
        </authorList>
    </citation>
    <scope>NUCLEOTIDE SEQUENCE [LARGE SCALE GENOMIC DNA]</scope>
    <source>
        <strain evidence="3 4">N10</strain>
    </source>
</reference>
<feature type="domain" description="DUF218" evidence="2">
    <location>
        <begin position="52"/>
        <end position="173"/>
    </location>
</feature>
<name>A0A7X3FJ71_9BACL</name>
<evidence type="ECO:0000313" key="3">
    <source>
        <dbReference type="EMBL" id="MVP00287.1"/>
    </source>
</evidence>
<dbReference type="InterPro" id="IPR051599">
    <property type="entry name" value="Cell_Envelope_Assoc"/>
</dbReference>
<dbReference type="PANTHER" id="PTHR30336">
    <property type="entry name" value="INNER MEMBRANE PROTEIN, PROBABLE PERMEASE"/>
    <property type="match status" value="1"/>
</dbReference>
<dbReference type="Gene3D" id="3.40.50.620">
    <property type="entry name" value="HUPs"/>
    <property type="match status" value="1"/>
</dbReference>
<dbReference type="EMBL" id="RHLK01000006">
    <property type="protein sequence ID" value="MVP00287.1"/>
    <property type="molecule type" value="Genomic_DNA"/>
</dbReference>
<dbReference type="AlphaFoldDB" id="A0A7X3FJ71"/>
<feature type="transmembrane region" description="Helical" evidence="1">
    <location>
        <begin position="12"/>
        <end position="34"/>
    </location>
</feature>
<keyword evidence="1" id="KW-0812">Transmembrane</keyword>
<dbReference type="OrthoDB" id="9782395at2"/>
<dbReference type="CDD" id="cd06259">
    <property type="entry name" value="YdcF-like"/>
    <property type="match status" value="1"/>
</dbReference>
<protein>
    <recommendedName>
        <fullName evidence="2">DUF218 domain-containing protein</fullName>
    </recommendedName>
</protein>
<gene>
    <name evidence="3" type="ORF">EDM21_12275</name>
</gene>